<reference evidence="1 2" key="1">
    <citation type="journal article" date="2011" name="BMC Genomics">
        <title>Genome sequencing reveals diversification of virulence factor content and possible host adaptation in distinct subpopulations of Salmonella enterica.</title>
        <authorList>
            <person name="den Bakker H.C."/>
            <person name="Moreno Switt A.I."/>
            <person name="Govoni G."/>
            <person name="Cummings C.A."/>
            <person name="Ranieri M.L."/>
            <person name="Degoricija L."/>
            <person name="Hoelzer K."/>
            <person name="Rodriguez-Rivera L.D."/>
            <person name="Brown S."/>
            <person name="Bolchacova E."/>
            <person name="Furtado M.R."/>
            <person name="Wiedmann M."/>
        </authorList>
    </citation>
    <scope>NUCLEOTIDE SEQUENCE [LARGE SCALE GENOMIC DNA]</scope>
    <source>
        <strain evidence="1 2">R6-377</strain>
    </source>
</reference>
<name>G5LR18_SALET</name>
<organism evidence="1 2">
    <name type="scientific">Salmonella enterica subsp. enterica serovar Alachua str. R6-377</name>
    <dbReference type="NCBI Taxonomy" id="913241"/>
    <lineage>
        <taxon>Bacteria</taxon>
        <taxon>Pseudomonadati</taxon>
        <taxon>Pseudomonadota</taxon>
        <taxon>Gammaproteobacteria</taxon>
        <taxon>Enterobacterales</taxon>
        <taxon>Enterobacteriaceae</taxon>
        <taxon>Salmonella</taxon>
    </lineage>
</organism>
<gene>
    <name evidence="1" type="ORF">LTSEALA_3305</name>
</gene>
<sequence length="58" mass="5880">MAVADIADAGLRMTGANAFAAGAGQRAALAKFNRGNRLIDRAAGSDLHDKKVNGNNGP</sequence>
<comment type="caution">
    <text evidence="1">The sequence shown here is derived from an EMBL/GenBank/DDBJ whole genome shotgun (WGS) entry which is preliminary data.</text>
</comment>
<evidence type="ECO:0000313" key="2">
    <source>
        <dbReference type="Proteomes" id="UP000004642"/>
    </source>
</evidence>
<proteinExistence type="predicted"/>
<accession>G5LR18</accession>
<evidence type="ECO:0000313" key="1">
    <source>
        <dbReference type="EMBL" id="EHC36563.1"/>
    </source>
</evidence>
<dbReference type="AlphaFoldDB" id="G5LR18"/>
<dbReference type="Proteomes" id="UP000004642">
    <property type="component" value="Unassembled WGS sequence"/>
</dbReference>
<dbReference type="EMBL" id="AFCJ01001427">
    <property type="protein sequence ID" value="EHC36563.1"/>
    <property type="molecule type" value="Genomic_DNA"/>
</dbReference>
<protein>
    <submittedName>
        <fullName evidence="1">Uncharacterized protein</fullName>
    </submittedName>
</protein>